<evidence type="ECO:0000259" key="11">
    <source>
        <dbReference type="Pfam" id="PF04452"/>
    </source>
</evidence>
<evidence type="ECO:0000256" key="10">
    <source>
        <dbReference type="PIRNR" id="PIRNR015601"/>
    </source>
</evidence>
<evidence type="ECO:0000256" key="8">
    <source>
        <dbReference type="ARBA" id="ARBA00025699"/>
    </source>
</evidence>
<evidence type="ECO:0000313" key="13">
    <source>
        <dbReference type="EMBL" id="OAG28020.1"/>
    </source>
</evidence>
<evidence type="ECO:0000256" key="6">
    <source>
        <dbReference type="ARBA" id="ARBA00022679"/>
    </source>
</evidence>
<dbReference type="Proteomes" id="UP000076964">
    <property type="component" value="Unassembled WGS sequence"/>
</dbReference>
<dbReference type="InterPro" id="IPR029026">
    <property type="entry name" value="tRNA_m1G_MTases_N"/>
</dbReference>
<dbReference type="GO" id="GO:0070475">
    <property type="term" value="P:rRNA base methylation"/>
    <property type="evidence" value="ECO:0007669"/>
    <property type="project" value="TreeGrafter"/>
</dbReference>
<evidence type="ECO:0000256" key="7">
    <source>
        <dbReference type="ARBA" id="ARBA00022691"/>
    </source>
</evidence>
<dbReference type="InterPro" id="IPR006700">
    <property type="entry name" value="RsmE"/>
</dbReference>
<comment type="caution">
    <text evidence="13">The sequence shown here is derived from an EMBL/GenBank/DDBJ whole genome shotgun (WGS) entry which is preliminary data.</text>
</comment>
<dbReference type="GO" id="GO:0005737">
    <property type="term" value="C:cytoplasm"/>
    <property type="evidence" value="ECO:0007669"/>
    <property type="project" value="UniProtKB-SubCell"/>
</dbReference>
<evidence type="ECO:0000256" key="5">
    <source>
        <dbReference type="ARBA" id="ARBA00022603"/>
    </source>
</evidence>
<feature type="domain" description="Ribosomal RNA small subunit methyltransferase E methyltransferase" evidence="11">
    <location>
        <begin position="85"/>
        <end position="238"/>
    </location>
</feature>
<dbReference type="PIRSF" id="PIRSF015601">
    <property type="entry name" value="MTase_slr0722"/>
    <property type="match status" value="1"/>
</dbReference>
<dbReference type="GO" id="GO:0070042">
    <property type="term" value="F:rRNA (uridine-N3-)-methyltransferase activity"/>
    <property type="evidence" value="ECO:0007669"/>
    <property type="project" value="TreeGrafter"/>
</dbReference>
<evidence type="ECO:0000256" key="3">
    <source>
        <dbReference type="ARBA" id="ARBA00022490"/>
    </source>
</evidence>
<reference evidence="13 14" key="1">
    <citation type="submission" date="2016-02" db="EMBL/GenBank/DDBJ databases">
        <title>Draft genome sequence of Thermodesulfatator sp. S606.</title>
        <authorList>
            <person name="Lai Q."/>
            <person name="Cao J."/>
            <person name="Dupont S."/>
            <person name="Shao Z."/>
            <person name="Jebbar M."/>
            <person name="Alain K."/>
        </authorList>
    </citation>
    <scope>NUCLEOTIDE SEQUENCE [LARGE SCALE GENOMIC DNA]</scope>
    <source>
        <strain evidence="13 14">S606</strain>
    </source>
</reference>
<dbReference type="PANTHER" id="PTHR30027:SF3">
    <property type="entry name" value="16S RRNA (URACIL(1498)-N(3))-METHYLTRANSFERASE"/>
    <property type="match status" value="1"/>
</dbReference>
<evidence type="ECO:0000256" key="2">
    <source>
        <dbReference type="ARBA" id="ARBA00005528"/>
    </source>
</evidence>
<dbReference type="AlphaFoldDB" id="A0A177E9D0"/>
<keyword evidence="5 10" id="KW-0489">Methyltransferase</keyword>
<dbReference type="NCBIfam" id="TIGR00046">
    <property type="entry name" value="RsmE family RNA methyltransferase"/>
    <property type="match status" value="1"/>
</dbReference>
<sequence length="249" mass="27995">MDHACLSKDLACFLAEGIKPGVPYWLNPEESHHLKNVLRLKAGEKLALLDLEGREYLGKVLKIDKAGVLVKAESLLRYEEPLKPKLIFLLPLLKKDWLSFLVEKAVELGVYEVIPVLTERTVVKPGPNLTAKLEKRARQSLKQCRRLWPLHIKEPLPLSKAAKITADLKVFAYERESQKTLAETLKTSLKVKSACFITGPEGGFSRQEAALLLKHQFKPAGLGHLILRAETAALYLMCVAHFNLFLQKS</sequence>
<gene>
    <name evidence="13" type="ORF">TH606_04070</name>
</gene>
<dbReference type="Gene3D" id="3.40.1280.10">
    <property type="match status" value="1"/>
</dbReference>
<evidence type="ECO:0000256" key="4">
    <source>
        <dbReference type="ARBA" id="ARBA00022552"/>
    </source>
</evidence>
<dbReference type="Pfam" id="PF04452">
    <property type="entry name" value="Methyltrans_RNA"/>
    <property type="match status" value="1"/>
</dbReference>
<dbReference type="EMBL" id="LSFI01000015">
    <property type="protein sequence ID" value="OAG28020.1"/>
    <property type="molecule type" value="Genomic_DNA"/>
</dbReference>
<dbReference type="OrthoDB" id="9815641at2"/>
<dbReference type="InterPro" id="IPR046887">
    <property type="entry name" value="RsmE_PUA-like"/>
</dbReference>
<dbReference type="RefSeq" id="WP_068541514.1">
    <property type="nucleotide sequence ID" value="NZ_LSFI01000015.1"/>
</dbReference>
<organism evidence="13 14">
    <name type="scientific">Thermodesulfatator autotrophicus</name>
    <dbReference type="NCBI Taxonomy" id="1795632"/>
    <lineage>
        <taxon>Bacteria</taxon>
        <taxon>Pseudomonadati</taxon>
        <taxon>Thermodesulfobacteriota</taxon>
        <taxon>Thermodesulfobacteria</taxon>
        <taxon>Thermodesulfobacteriales</taxon>
        <taxon>Thermodesulfatatoraceae</taxon>
        <taxon>Thermodesulfatator</taxon>
    </lineage>
</organism>
<accession>A0A177E9D0</accession>
<evidence type="ECO:0000256" key="1">
    <source>
        <dbReference type="ARBA" id="ARBA00004496"/>
    </source>
</evidence>
<dbReference type="STRING" id="1795632.TH606_04070"/>
<keyword evidence="6 10" id="KW-0808">Transferase</keyword>
<dbReference type="PANTHER" id="PTHR30027">
    <property type="entry name" value="RIBOSOMAL RNA SMALL SUBUNIT METHYLTRANSFERASE E"/>
    <property type="match status" value="1"/>
</dbReference>
<dbReference type="SUPFAM" id="SSF88697">
    <property type="entry name" value="PUA domain-like"/>
    <property type="match status" value="1"/>
</dbReference>
<dbReference type="InterPro" id="IPR015947">
    <property type="entry name" value="PUA-like_sf"/>
</dbReference>
<comment type="function">
    <text evidence="8 10">Specifically methylates the N3 position of the uracil ring of uridine 1498 (m3U1498) in 16S rRNA. Acts on the fully assembled 30S ribosomal subunit.</text>
</comment>
<keyword evidence="14" id="KW-1185">Reference proteome</keyword>
<comment type="similarity">
    <text evidence="2 10">Belongs to the RNA methyltransferase RsmE family.</text>
</comment>
<keyword evidence="7 10" id="KW-0949">S-adenosyl-L-methionine</keyword>
<keyword evidence="3 10" id="KW-0963">Cytoplasm</keyword>
<evidence type="ECO:0000256" key="9">
    <source>
        <dbReference type="ARBA" id="ARBA00047944"/>
    </source>
</evidence>
<dbReference type="CDD" id="cd18084">
    <property type="entry name" value="RsmE-like"/>
    <property type="match status" value="1"/>
</dbReference>
<dbReference type="Pfam" id="PF20260">
    <property type="entry name" value="PUA_4"/>
    <property type="match status" value="1"/>
</dbReference>
<proteinExistence type="inferred from homology"/>
<evidence type="ECO:0000313" key="14">
    <source>
        <dbReference type="Proteomes" id="UP000076964"/>
    </source>
</evidence>
<feature type="domain" description="Ribosomal RNA small subunit methyltransferase E PUA-like" evidence="12">
    <location>
        <begin position="26"/>
        <end position="71"/>
    </location>
</feature>
<dbReference type="InterPro" id="IPR046886">
    <property type="entry name" value="RsmE_MTase_dom"/>
</dbReference>
<protein>
    <recommendedName>
        <fullName evidence="10">Ribosomal RNA small subunit methyltransferase E</fullName>
        <ecNumber evidence="10">2.1.1.193</ecNumber>
    </recommendedName>
</protein>
<dbReference type="InterPro" id="IPR029028">
    <property type="entry name" value="Alpha/beta_knot_MTases"/>
</dbReference>
<dbReference type="SUPFAM" id="SSF75217">
    <property type="entry name" value="alpha/beta knot"/>
    <property type="match status" value="1"/>
</dbReference>
<dbReference type="EC" id="2.1.1.193" evidence="10"/>
<comment type="catalytic activity">
    <reaction evidence="9 10">
        <text>uridine(1498) in 16S rRNA + S-adenosyl-L-methionine = N(3)-methyluridine(1498) in 16S rRNA + S-adenosyl-L-homocysteine + H(+)</text>
        <dbReference type="Rhea" id="RHEA:42920"/>
        <dbReference type="Rhea" id="RHEA-COMP:10283"/>
        <dbReference type="Rhea" id="RHEA-COMP:10284"/>
        <dbReference type="ChEBI" id="CHEBI:15378"/>
        <dbReference type="ChEBI" id="CHEBI:57856"/>
        <dbReference type="ChEBI" id="CHEBI:59789"/>
        <dbReference type="ChEBI" id="CHEBI:65315"/>
        <dbReference type="ChEBI" id="CHEBI:74502"/>
        <dbReference type="EC" id="2.1.1.193"/>
    </reaction>
</comment>
<keyword evidence="4 10" id="KW-0698">rRNA processing</keyword>
<evidence type="ECO:0000259" key="12">
    <source>
        <dbReference type="Pfam" id="PF20260"/>
    </source>
</evidence>
<comment type="subcellular location">
    <subcellularLocation>
        <location evidence="1 10">Cytoplasm</location>
    </subcellularLocation>
</comment>
<name>A0A177E9D0_9BACT</name>